<proteinExistence type="predicted"/>
<dbReference type="InterPro" id="IPR014044">
    <property type="entry name" value="CAP_dom"/>
</dbReference>
<dbReference type="PANTHER" id="PTHR31157:SF1">
    <property type="entry name" value="SCP DOMAIN-CONTAINING PROTEIN"/>
    <property type="match status" value="1"/>
</dbReference>
<organism evidence="4 5">
    <name type="scientific">Candidatus Kaiserbacteria bacterium RIFCSPHIGHO2_01_FULL_56_24</name>
    <dbReference type="NCBI Taxonomy" id="1798487"/>
    <lineage>
        <taxon>Bacteria</taxon>
        <taxon>Candidatus Kaiseribacteriota</taxon>
    </lineage>
</organism>
<evidence type="ECO:0000256" key="1">
    <source>
        <dbReference type="SAM" id="MobiDB-lite"/>
    </source>
</evidence>
<dbReference type="Gene3D" id="3.40.33.10">
    <property type="entry name" value="CAP"/>
    <property type="match status" value="1"/>
</dbReference>
<feature type="compositionally biased region" description="Low complexity" evidence="1">
    <location>
        <begin position="35"/>
        <end position="49"/>
    </location>
</feature>
<evidence type="ECO:0000313" key="5">
    <source>
        <dbReference type="Proteomes" id="UP000176377"/>
    </source>
</evidence>
<feature type="compositionally biased region" description="Low complexity" evidence="1">
    <location>
        <begin position="77"/>
        <end position="96"/>
    </location>
</feature>
<feature type="region of interest" description="Disordered" evidence="1">
    <location>
        <begin position="71"/>
        <end position="96"/>
    </location>
</feature>
<sequence length="234" mass="24502">MLLLSALFVVPWALAISDDPASRSLPSLSTPAIHAAPDSASATASSSTKEAAKPHTAPIKKVQVAAALPATLPPPTASSTPATTTPTASIQTTAPSDDFAMQVEAEVLRLSNEERVKAGLLPLAAEIRLSDVARAHSADMLANDYFSHEDRQGCSSSCRVTDAGYRWRAIGENIYMMSGYRLSAGKTAAMVVDGWMNSPGHRANILGSSFVVSGIGVVTDGKSVYVTAEYAKPR</sequence>
<dbReference type="Pfam" id="PF00188">
    <property type="entry name" value="CAP"/>
    <property type="match status" value="1"/>
</dbReference>
<reference evidence="4 5" key="1">
    <citation type="journal article" date="2016" name="Nat. Commun.">
        <title>Thousands of microbial genomes shed light on interconnected biogeochemical processes in an aquifer system.</title>
        <authorList>
            <person name="Anantharaman K."/>
            <person name="Brown C.T."/>
            <person name="Hug L.A."/>
            <person name="Sharon I."/>
            <person name="Castelle C.J."/>
            <person name="Probst A.J."/>
            <person name="Thomas B.C."/>
            <person name="Singh A."/>
            <person name="Wilkins M.J."/>
            <person name="Karaoz U."/>
            <person name="Brodie E.L."/>
            <person name="Williams K.H."/>
            <person name="Hubbard S.S."/>
            <person name="Banfield J.F."/>
        </authorList>
    </citation>
    <scope>NUCLEOTIDE SEQUENCE [LARGE SCALE GENOMIC DNA]</scope>
</reference>
<dbReference type="EMBL" id="MFLA01000016">
    <property type="protein sequence ID" value="OGG59717.1"/>
    <property type="molecule type" value="Genomic_DNA"/>
</dbReference>
<keyword evidence="2" id="KW-0732">Signal</keyword>
<dbReference type="PANTHER" id="PTHR31157">
    <property type="entry name" value="SCP DOMAIN-CONTAINING PROTEIN"/>
    <property type="match status" value="1"/>
</dbReference>
<protein>
    <recommendedName>
        <fullName evidence="3">SCP domain-containing protein</fullName>
    </recommendedName>
</protein>
<evidence type="ECO:0000256" key="2">
    <source>
        <dbReference type="SAM" id="SignalP"/>
    </source>
</evidence>
<dbReference type="InterPro" id="IPR035940">
    <property type="entry name" value="CAP_sf"/>
</dbReference>
<comment type="caution">
    <text evidence="4">The sequence shown here is derived from an EMBL/GenBank/DDBJ whole genome shotgun (WGS) entry which is preliminary data.</text>
</comment>
<feature type="signal peptide" evidence="2">
    <location>
        <begin position="1"/>
        <end position="15"/>
    </location>
</feature>
<feature type="chain" id="PRO_5013175974" description="SCP domain-containing protein" evidence="2">
    <location>
        <begin position="16"/>
        <end position="234"/>
    </location>
</feature>
<feature type="domain" description="SCP" evidence="3">
    <location>
        <begin position="108"/>
        <end position="230"/>
    </location>
</feature>
<dbReference type="Proteomes" id="UP000176377">
    <property type="component" value="Unassembled WGS sequence"/>
</dbReference>
<evidence type="ECO:0000313" key="4">
    <source>
        <dbReference type="EMBL" id="OGG59717.1"/>
    </source>
</evidence>
<dbReference type="AlphaFoldDB" id="A0A1F6DEH6"/>
<gene>
    <name evidence="4" type="ORF">A2765_03960</name>
</gene>
<dbReference type="SUPFAM" id="SSF55797">
    <property type="entry name" value="PR-1-like"/>
    <property type="match status" value="1"/>
</dbReference>
<name>A0A1F6DEH6_9BACT</name>
<dbReference type="CDD" id="cd05379">
    <property type="entry name" value="CAP_bacterial"/>
    <property type="match status" value="1"/>
</dbReference>
<accession>A0A1F6DEH6</accession>
<evidence type="ECO:0000259" key="3">
    <source>
        <dbReference type="Pfam" id="PF00188"/>
    </source>
</evidence>
<feature type="region of interest" description="Disordered" evidence="1">
    <location>
        <begin position="25"/>
        <end position="57"/>
    </location>
</feature>